<feature type="domain" description="Flagellin N-terminal" evidence="5">
    <location>
        <begin position="3"/>
        <end position="139"/>
    </location>
</feature>
<dbReference type="Gene3D" id="6.10.10.10">
    <property type="entry name" value="Flagellar export chaperone, C-terminal domain"/>
    <property type="match status" value="1"/>
</dbReference>
<evidence type="ECO:0000256" key="3">
    <source>
        <dbReference type="ARBA" id="ARBA00023143"/>
    </source>
</evidence>
<dbReference type="GO" id="GO:0009288">
    <property type="term" value="C:bacterial-type flagellum"/>
    <property type="evidence" value="ECO:0007669"/>
    <property type="project" value="UniProtKB-SubCell"/>
</dbReference>
<evidence type="ECO:0000313" key="8">
    <source>
        <dbReference type="Proteomes" id="UP000196053"/>
    </source>
</evidence>
<dbReference type="EMBL" id="LN879430">
    <property type="protein sequence ID" value="CUH91601.1"/>
    <property type="molecule type" value="Genomic_DNA"/>
</dbReference>
<dbReference type="RefSeq" id="WP_058257058.1">
    <property type="nucleotide sequence ID" value="NZ_LN879430.1"/>
</dbReference>
<evidence type="ECO:0000256" key="4">
    <source>
        <dbReference type="RuleBase" id="RU362073"/>
    </source>
</evidence>
<keyword evidence="8" id="KW-1185">Reference proteome</keyword>
<dbReference type="KEGG" id="hsd:SD1D_0038"/>
<proteinExistence type="inferred from homology"/>
<dbReference type="Proteomes" id="UP000196053">
    <property type="component" value="Chromosome I"/>
</dbReference>
<evidence type="ECO:0000313" key="7">
    <source>
        <dbReference type="EMBL" id="CUH91601.1"/>
    </source>
</evidence>
<dbReference type="OrthoDB" id="9796789at2"/>
<name>A0A0K8J1R7_9FIRM</name>
<reference evidence="8" key="1">
    <citation type="submission" date="2015-09" db="EMBL/GenBank/DDBJ databases">
        <authorList>
            <person name="Wibberg D."/>
        </authorList>
    </citation>
    <scope>NUCLEOTIDE SEQUENCE [LARGE SCALE GENOMIC DNA]</scope>
    <source>
        <strain evidence="8">SD1D</strain>
    </source>
</reference>
<comment type="subcellular location">
    <subcellularLocation>
        <location evidence="4">Secreted</location>
    </subcellularLocation>
    <subcellularLocation>
        <location evidence="4">Bacterial flagellum</location>
    </subcellularLocation>
</comment>
<evidence type="ECO:0000259" key="6">
    <source>
        <dbReference type="Pfam" id="PF00700"/>
    </source>
</evidence>
<dbReference type="SUPFAM" id="SSF64518">
    <property type="entry name" value="Phase 1 flagellin"/>
    <property type="match status" value="1"/>
</dbReference>
<gene>
    <name evidence="7" type="ORF">SD1D_0038</name>
</gene>
<dbReference type="InterPro" id="IPR042187">
    <property type="entry name" value="Flagellin_C_sub2"/>
</dbReference>
<organism evidence="7 8">
    <name type="scientific">Herbinix luporum</name>
    <dbReference type="NCBI Taxonomy" id="1679721"/>
    <lineage>
        <taxon>Bacteria</taxon>
        <taxon>Bacillati</taxon>
        <taxon>Bacillota</taxon>
        <taxon>Clostridia</taxon>
        <taxon>Lachnospirales</taxon>
        <taxon>Lachnospiraceae</taxon>
        <taxon>Herbinix</taxon>
    </lineage>
</organism>
<feature type="domain" description="Flagellin C-terminal" evidence="6">
    <location>
        <begin position="438"/>
        <end position="522"/>
    </location>
</feature>
<accession>A0A0K8J1R7</accession>
<dbReference type="PANTHER" id="PTHR42792:SF2">
    <property type="entry name" value="FLAGELLIN"/>
    <property type="match status" value="1"/>
</dbReference>
<dbReference type="InterPro" id="IPR001029">
    <property type="entry name" value="Flagellin_N"/>
</dbReference>
<dbReference type="GO" id="GO:0005198">
    <property type="term" value="F:structural molecule activity"/>
    <property type="evidence" value="ECO:0007669"/>
    <property type="project" value="UniProtKB-UniRule"/>
</dbReference>
<keyword evidence="3 4" id="KW-0975">Bacterial flagellum</keyword>
<evidence type="ECO:0000256" key="2">
    <source>
        <dbReference type="ARBA" id="ARBA00020110"/>
    </source>
</evidence>
<dbReference type="Pfam" id="PF00700">
    <property type="entry name" value="Flagellin_C"/>
    <property type="match status" value="1"/>
</dbReference>
<sequence>MRINHNISALKANNQLARTNKLLDASLKRLSSGYRINSAADDSAGLAISEKMKTQISGLEQASRNASDGISVIQTAEGALIEVESMLQRMRELAVQSANGIYTIEDRKAIQAEIDQLNEEINRISENTEFNTMTLLDGNIDRKSFSSNNKVNLIALSDTVGIGNYAIKITQDARQAVVVGGSVDFGEGDYTPTTRKISASEAGSININGETVKVNEGDTVDEVFQKLRDVCDSVNVNVFAANSDAVPDTDTNHDLAGYTSKQLAGGDKLIFVSREYGSDQKITIHCDKPELSKLLGLTVKGVEARGIDAKAEIDLDKGKPESLFENTATVSIRGNKITVSDRNNFKMIFEVDPGSVKTEFTDATINGPEDDFTQGGIGEEEKSIDITVSVLDAGPMDLQIGANEGQTMSIRIPRVTPRTLGIDKINIGTADGAQRAIALLDNAINEVSAIRSKLGAYQNRLEHSISNLDVTAENMTESLSRIEDVDMAEEMAEYTQKNVLAQAGTSMLAQANMRPQNILSLLQQ</sequence>
<protein>
    <recommendedName>
        <fullName evidence="2 4">Flagellin</fullName>
    </recommendedName>
</protein>
<comment type="similarity">
    <text evidence="1 4">Belongs to the bacterial flagellin family.</text>
</comment>
<keyword evidence="4" id="KW-0964">Secreted</keyword>
<dbReference type="InterPro" id="IPR001492">
    <property type="entry name" value="Flagellin"/>
</dbReference>
<evidence type="ECO:0000256" key="1">
    <source>
        <dbReference type="ARBA" id="ARBA00005709"/>
    </source>
</evidence>
<dbReference type="PRINTS" id="PR00207">
    <property type="entry name" value="FLAGELLIN"/>
</dbReference>
<evidence type="ECO:0000259" key="5">
    <source>
        <dbReference type="Pfam" id="PF00669"/>
    </source>
</evidence>
<dbReference type="GO" id="GO:0005576">
    <property type="term" value="C:extracellular region"/>
    <property type="evidence" value="ECO:0007669"/>
    <property type="project" value="UniProtKB-SubCell"/>
</dbReference>
<dbReference type="InterPro" id="IPR046358">
    <property type="entry name" value="Flagellin_C"/>
</dbReference>
<dbReference type="AlphaFoldDB" id="A0A0K8J1R7"/>
<dbReference type="Pfam" id="PF00669">
    <property type="entry name" value="Flagellin_N"/>
    <property type="match status" value="1"/>
</dbReference>
<dbReference type="PANTHER" id="PTHR42792">
    <property type="entry name" value="FLAGELLIN"/>
    <property type="match status" value="1"/>
</dbReference>
<dbReference type="Gene3D" id="1.20.1330.10">
    <property type="entry name" value="f41 fragment of flagellin, N-terminal domain"/>
    <property type="match status" value="2"/>
</dbReference>
<comment type="function">
    <text evidence="4">Flagellin is the subunit protein which polymerizes to form the filaments of bacterial flagella.</text>
</comment>